<dbReference type="PANTHER" id="PTHR39639:SF1">
    <property type="entry name" value="DUF262 DOMAIN-CONTAINING PROTEIN"/>
    <property type="match status" value="1"/>
</dbReference>
<feature type="domain" description="GmrSD restriction endonucleases N-terminal" evidence="1">
    <location>
        <begin position="44"/>
        <end position="179"/>
    </location>
</feature>
<organism evidence="2 3">
    <name type="scientific">Haliovirga abyssi</name>
    <dbReference type="NCBI Taxonomy" id="2996794"/>
    <lineage>
        <taxon>Bacteria</taxon>
        <taxon>Fusobacteriati</taxon>
        <taxon>Fusobacteriota</taxon>
        <taxon>Fusobacteriia</taxon>
        <taxon>Fusobacteriales</taxon>
        <taxon>Haliovirgaceae</taxon>
        <taxon>Haliovirga</taxon>
    </lineage>
</organism>
<dbReference type="Proteomes" id="UP001321582">
    <property type="component" value="Chromosome"/>
</dbReference>
<gene>
    <name evidence="2" type="ORF">HLVA_09700</name>
</gene>
<dbReference type="InterPro" id="IPR004919">
    <property type="entry name" value="GmrSD_N"/>
</dbReference>
<proteinExistence type="predicted"/>
<dbReference type="AlphaFoldDB" id="A0AAU9DVZ0"/>
<protein>
    <recommendedName>
        <fullName evidence="1">GmrSD restriction endonucleases N-terminal domain-containing protein</fullName>
    </recommendedName>
</protein>
<dbReference type="Pfam" id="PF03235">
    <property type="entry name" value="GmrSD_N"/>
    <property type="match status" value="1"/>
</dbReference>
<sequence length="347" mass="40974">MAKKTIAEIEENINKQRKNVKYDTKEYTLELLVSKFNRAIEESKTTEIFVPFYQRKFVWDEKRQSKFIESLILGMPIPPIYLAEIDDGVLEIIDGSQRIRTINEFLKNRLKLKGLLKLEELNNITFNELNSSRKRKINNISIKAIVVTDIEKKDMNIRHEIFERLNTGGETLKKMEVTKGAKEGKFIEFIYNECGENSILKEISNFSSNDEKRGYKEEFLIKYFAYCENLEFEIYVNDYLNKYIEEKNEKFKNDDTKDLYLIQFKEMLKIVKYNELVKDISINRKNRLLAIFIGVTLAIKEKKELVNKSFEIDIYSEIFIENAKSNGLNKLKENIELVKNKILEASL</sequence>
<evidence type="ECO:0000259" key="1">
    <source>
        <dbReference type="Pfam" id="PF03235"/>
    </source>
</evidence>
<evidence type="ECO:0000313" key="3">
    <source>
        <dbReference type="Proteomes" id="UP001321582"/>
    </source>
</evidence>
<dbReference type="KEGG" id="haby:HLVA_09700"/>
<keyword evidence="3" id="KW-1185">Reference proteome</keyword>
<name>A0AAU9DVZ0_9FUSO</name>
<accession>A0AAU9DVZ0</accession>
<dbReference type="RefSeq" id="WP_307905333.1">
    <property type="nucleotide sequence ID" value="NZ_AP027059.1"/>
</dbReference>
<reference evidence="2 3" key="1">
    <citation type="submission" date="2022-11" db="EMBL/GenBank/DDBJ databases">
        <title>Haliovirga abyssi gen. nov., sp. nov., a mesophilic fermentative bacterium isolated from the Iheya North hydrothermal field and the proposal of Haliovirgaceae fam. nov.</title>
        <authorList>
            <person name="Miyazaki U."/>
            <person name="Tame A."/>
            <person name="Miyazaki J."/>
            <person name="Takai K."/>
            <person name="Sawayama S."/>
            <person name="Kitajima M."/>
            <person name="Okamoto A."/>
            <person name="Nakagawa S."/>
        </authorList>
    </citation>
    <scope>NUCLEOTIDE SEQUENCE [LARGE SCALE GENOMIC DNA]</scope>
    <source>
        <strain evidence="2 3">IC12</strain>
    </source>
</reference>
<dbReference type="EMBL" id="AP027059">
    <property type="protein sequence ID" value="BDU50401.1"/>
    <property type="molecule type" value="Genomic_DNA"/>
</dbReference>
<evidence type="ECO:0000313" key="2">
    <source>
        <dbReference type="EMBL" id="BDU50401.1"/>
    </source>
</evidence>
<dbReference type="PANTHER" id="PTHR39639">
    <property type="entry name" value="CHROMOSOME 16, WHOLE GENOME SHOTGUN SEQUENCE"/>
    <property type="match status" value="1"/>
</dbReference>